<dbReference type="Proteomes" id="UP001501563">
    <property type="component" value="Unassembled WGS sequence"/>
</dbReference>
<evidence type="ECO:0008006" key="4">
    <source>
        <dbReference type="Google" id="ProtNLM"/>
    </source>
</evidence>
<reference evidence="3" key="1">
    <citation type="journal article" date="2019" name="Int. J. Syst. Evol. Microbiol.">
        <title>The Global Catalogue of Microorganisms (GCM) 10K type strain sequencing project: providing services to taxonomists for standard genome sequencing and annotation.</title>
        <authorList>
            <consortium name="The Broad Institute Genomics Platform"/>
            <consortium name="The Broad Institute Genome Sequencing Center for Infectious Disease"/>
            <person name="Wu L."/>
            <person name="Ma J."/>
        </authorList>
    </citation>
    <scope>NUCLEOTIDE SEQUENCE [LARGE SCALE GENOMIC DNA]</scope>
    <source>
        <strain evidence="3">JCM 16578</strain>
    </source>
</reference>
<feature type="compositionally biased region" description="Low complexity" evidence="1">
    <location>
        <begin position="259"/>
        <end position="302"/>
    </location>
</feature>
<dbReference type="InterPro" id="IPR006311">
    <property type="entry name" value="TAT_signal"/>
</dbReference>
<comment type="caution">
    <text evidence="2">The sequence shown here is derived from an EMBL/GenBank/DDBJ whole genome shotgun (WGS) entry which is preliminary data.</text>
</comment>
<feature type="region of interest" description="Disordered" evidence="1">
    <location>
        <begin position="32"/>
        <end position="52"/>
    </location>
</feature>
<evidence type="ECO:0000256" key="1">
    <source>
        <dbReference type="SAM" id="MobiDB-lite"/>
    </source>
</evidence>
<dbReference type="Gene3D" id="2.60.130.10">
    <property type="entry name" value="Aromatic compound dioxygenase"/>
    <property type="match status" value="1"/>
</dbReference>
<sequence length="302" mass="30544">MTDRDISRRRVFALGGAAGAVLGLGAGACSSPARGSRAPGSRTAPSPGAAGELCVLTPGTTAGPYHLRGAPFRKDITDGRPGVPLTVRLTVRDEPHACALLAGAAVEIWHCDAQGHCSGSPGGTRAGACPRGLQQTGADGVAEFVTVFPGWYASRAPHIDVRVHTGGRRAAGTYEGGRTNWTGQLFFDDRHADEVYARSPYTRHKGTRVRLARDQVYRGGGARDGLMAVTGDMDTGLLATLTVGIDTTRESGGTATGDSARPPASPSPAGTPGAPSATAPAGGAVSSTSPDSAASASHTPGP</sequence>
<dbReference type="PROSITE" id="PS51318">
    <property type="entry name" value="TAT"/>
    <property type="match status" value="1"/>
</dbReference>
<organism evidence="2 3">
    <name type="scientific">Streptomyces lannensis</name>
    <dbReference type="NCBI Taxonomy" id="766498"/>
    <lineage>
        <taxon>Bacteria</taxon>
        <taxon>Bacillati</taxon>
        <taxon>Actinomycetota</taxon>
        <taxon>Actinomycetes</taxon>
        <taxon>Kitasatosporales</taxon>
        <taxon>Streptomycetaceae</taxon>
        <taxon>Streptomyces</taxon>
    </lineage>
</organism>
<accession>A0ABP7JU06</accession>
<dbReference type="InterPro" id="IPR015889">
    <property type="entry name" value="Intradiol_dOase_core"/>
</dbReference>
<evidence type="ECO:0000313" key="2">
    <source>
        <dbReference type="EMBL" id="GAA3854390.1"/>
    </source>
</evidence>
<evidence type="ECO:0000313" key="3">
    <source>
        <dbReference type="Proteomes" id="UP001501563"/>
    </source>
</evidence>
<dbReference type="CDD" id="cd03457">
    <property type="entry name" value="intradiol_dioxygenase_like"/>
    <property type="match status" value="1"/>
</dbReference>
<dbReference type="PANTHER" id="PTHR34315:SF1">
    <property type="entry name" value="INTRADIOL RING-CLEAVAGE DIOXYGENASES DOMAIN-CONTAINING PROTEIN-RELATED"/>
    <property type="match status" value="1"/>
</dbReference>
<name>A0ABP7JU06_9ACTN</name>
<dbReference type="RefSeq" id="WP_345547325.1">
    <property type="nucleotide sequence ID" value="NZ_BAAAZA010000004.1"/>
</dbReference>
<dbReference type="PROSITE" id="PS51257">
    <property type="entry name" value="PROKAR_LIPOPROTEIN"/>
    <property type="match status" value="1"/>
</dbReference>
<dbReference type="EMBL" id="BAAAZA010000004">
    <property type="protein sequence ID" value="GAA3854390.1"/>
    <property type="molecule type" value="Genomic_DNA"/>
</dbReference>
<protein>
    <recommendedName>
        <fullName evidence="4">Intradiol ring-cleavage dioxygenases domain-containing protein</fullName>
    </recommendedName>
</protein>
<proteinExistence type="predicted"/>
<dbReference type="PANTHER" id="PTHR34315">
    <property type="match status" value="1"/>
</dbReference>
<feature type="region of interest" description="Disordered" evidence="1">
    <location>
        <begin position="248"/>
        <end position="302"/>
    </location>
</feature>
<dbReference type="SUPFAM" id="SSF49482">
    <property type="entry name" value="Aromatic compound dioxygenase"/>
    <property type="match status" value="1"/>
</dbReference>
<keyword evidence="3" id="KW-1185">Reference proteome</keyword>
<gene>
    <name evidence="2" type="ORF">GCM10022207_16970</name>
</gene>